<dbReference type="Gene3D" id="3.30.70.270">
    <property type="match status" value="1"/>
</dbReference>
<dbReference type="InterPro" id="IPR043128">
    <property type="entry name" value="Rev_trsase/Diguanyl_cyclase"/>
</dbReference>
<dbReference type="InterPro" id="IPR043502">
    <property type="entry name" value="DNA/RNA_pol_sf"/>
</dbReference>
<organism evidence="1">
    <name type="scientific">Rhizopus microsporus var. microsporus</name>
    <dbReference type="NCBI Taxonomy" id="86635"/>
    <lineage>
        <taxon>Eukaryota</taxon>
        <taxon>Fungi</taxon>
        <taxon>Fungi incertae sedis</taxon>
        <taxon>Mucoromycota</taxon>
        <taxon>Mucoromycotina</taxon>
        <taxon>Mucoromycetes</taxon>
        <taxon>Mucorales</taxon>
        <taxon>Mucorineae</taxon>
        <taxon>Rhizopodaceae</taxon>
        <taxon>Rhizopus</taxon>
    </lineage>
</organism>
<dbReference type="OrthoDB" id="2280012at2759"/>
<accession>A0A1X0QPF3</accession>
<dbReference type="AlphaFoldDB" id="A0A1X0QPF3"/>
<dbReference type="SUPFAM" id="SSF56672">
    <property type="entry name" value="DNA/RNA polymerases"/>
    <property type="match status" value="1"/>
</dbReference>
<dbReference type="Proteomes" id="UP000242414">
    <property type="component" value="Unassembled WGS sequence"/>
</dbReference>
<reference evidence="1" key="1">
    <citation type="journal article" date="2016" name="Proc. Natl. Acad. Sci. U.S.A.">
        <title>Lipid metabolic changes in an early divergent fungus govern the establishment of a mutualistic symbiosis with endobacteria.</title>
        <authorList>
            <person name="Lastovetsky O.A."/>
            <person name="Gaspar M.L."/>
            <person name="Mondo S.J."/>
            <person name="LaButti K.M."/>
            <person name="Sandor L."/>
            <person name="Grigoriev I.V."/>
            <person name="Henry S.A."/>
            <person name="Pawlowska T.E."/>
        </authorList>
    </citation>
    <scope>NUCLEOTIDE SEQUENCE [LARGE SCALE GENOMIC DNA]</scope>
    <source>
        <strain evidence="1">ATCC 52814</strain>
    </source>
</reference>
<gene>
    <name evidence="1" type="ORF">BCV72DRAFT_236035</name>
</gene>
<proteinExistence type="predicted"/>
<evidence type="ECO:0008006" key="2">
    <source>
        <dbReference type="Google" id="ProtNLM"/>
    </source>
</evidence>
<dbReference type="EMBL" id="KV922112">
    <property type="protein sequence ID" value="ORE01634.1"/>
    <property type="molecule type" value="Genomic_DNA"/>
</dbReference>
<name>A0A1X0QPF3_RHIZD</name>
<protein>
    <recommendedName>
        <fullName evidence="2">Reverse transcriptase domain-containing protein</fullName>
    </recommendedName>
</protein>
<evidence type="ECO:0000313" key="1">
    <source>
        <dbReference type="EMBL" id="ORE01634.1"/>
    </source>
</evidence>
<dbReference type="VEuPathDB" id="FungiDB:BCV72DRAFT_236035"/>
<sequence>MNQHMEDVQEVLRRLTSANLIINVEKTHFAQSCVNILGWTIGDNDSLISDQRKLSNIDVWPTPTTGKQVMSFFRAR</sequence>